<dbReference type="GO" id="GO:0000150">
    <property type="term" value="F:DNA strand exchange activity"/>
    <property type="evidence" value="ECO:0007669"/>
    <property type="project" value="InterPro"/>
</dbReference>
<evidence type="ECO:0000313" key="2">
    <source>
        <dbReference type="EMBL" id="KZE73141.1"/>
    </source>
</evidence>
<gene>
    <name evidence="2" type="ORF">AV654_32930</name>
</gene>
<name>A0A163UCL5_9BACL</name>
<feature type="active site" description="O-(5'-phospho-DNA)-serine intermediate" evidence="1">
    <location>
        <position position="10"/>
    </location>
</feature>
<dbReference type="EMBL" id="LQRA01000095">
    <property type="protein sequence ID" value="KZE73141.1"/>
    <property type="molecule type" value="Genomic_DNA"/>
</dbReference>
<dbReference type="Proteomes" id="UP000076563">
    <property type="component" value="Unassembled WGS sequence"/>
</dbReference>
<protein>
    <recommendedName>
        <fullName evidence="4">Resolvase/invertase-type recombinase catalytic domain-containing protein</fullName>
    </recommendedName>
</protein>
<comment type="caution">
    <text evidence="2">The sequence shown here is derived from an EMBL/GenBank/DDBJ whole genome shotgun (WGS) entry which is preliminary data.</text>
</comment>
<dbReference type="RefSeq" id="WP_063187181.1">
    <property type="nucleotide sequence ID" value="NZ_JAAIVH010000001.1"/>
</dbReference>
<proteinExistence type="predicted"/>
<organism evidence="2 3">
    <name type="scientific">Paenibacillus elgii</name>
    <dbReference type="NCBI Taxonomy" id="189691"/>
    <lineage>
        <taxon>Bacteria</taxon>
        <taxon>Bacillati</taxon>
        <taxon>Bacillota</taxon>
        <taxon>Bacilli</taxon>
        <taxon>Bacillales</taxon>
        <taxon>Paenibacillaceae</taxon>
        <taxon>Paenibacillus</taxon>
    </lineage>
</organism>
<evidence type="ECO:0008006" key="4">
    <source>
        <dbReference type="Google" id="ProtNLM"/>
    </source>
</evidence>
<dbReference type="AlphaFoldDB" id="A0A163UCL5"/>
<keyword evidence="3" id="KW-1185">Reference proteome</keyword>
<dbReference type="PROSITE" id="PS00397">
    <property type="entry name" value="RECOMBINASES_1"/>
    <property type="match status" value="1"/>
</dbReference>
<sequence>MNVIGYVRVSTAGQARSGYSLTYQREDTETYRQEQCKASTRIHVKRRSFYGGMYQYDDVELDKHQVIL</sequence>
<accession>A0A163UCL5</accession>
<dbReference type="InterPro" id="IPR006118">
    <property type="entry name" value="Recombinase_CS"/>
</dbReference>
<reference evidence="3" key="1">
    <citation type="submission" date="2016-01" db="EMBL/GenBank/DDBJ databases">
        <title>Draft genome of Chromobacterium sp. F49.</title>
        <authorList>
            <person name="Hong K.W."/>
        </authorList>
    </citation>
    <scope>NUCLEOTIDE SEQUENCE [LARGE SCALE GENOMIC DNA]</scope>
    <source>
        <strain evidence="3">M63</strain>
    </source>
</reference>
<evidence type="ECO:0000313" key="3">
    <source>
        <dbReference type="Proteomes" id="UP000076563"/>
    </source>
</evidence>
<evidence type="ECO:0000256" key="1">
    <source>
        <dbReference type="PROSITE-ProRule" id="PRU10137"/>
    </source>
</evidence>